<dbReference type="PANTHER" id="PTHR22978:SF5">
    <property type="entry name" value="PROTEIN BTG4"/>
    <property type="match status" value="1"/>
</dbReference>
<evidence type="ECO:0000313" key="4">
    <source>
        <dbReference type="EMBL" id="KAG5264842.1"/>
    </source>
</evidence>
<dbReference type="EMBL" id="JADWDJ010000020">
    <property type="protein sequence ID" value="KAG5264842.1"/>
    <property type="molecule type" value="Genomic_DNA"/>
</dbReference>
<dbReference type="Gene3D" id="3.90.640.90">
    <property type="entry name" value="Anti-proliferative protein, N-terminal domain"/>
    <property type="match status" value="1"/>
</dbReference>
<dbReference type="InterPro" id="IPR036054">
    <property type="entry name" value="BTG-like_sf"/>
</dbReference>
<dbReference type="GO" id="GO:0006281">
    <property type="term" value="P:DNA repair"/>
    <property type="evidence" value="ECO:0007669"/>
    <property type="project" value="UniProtKB-ARBA"/>
</dbReference>
<accession>A0AAV6FSY2</accession>
<evidence type="ECO:0000256" key="2">
    <source>
        <dbReference type="SAM" id="MobiDB-lite"/>
    </source>
</evidence>
<dbReference type="Proteomes" id="UP000823561">
    <property type="component" value="Chromosome 20"/>
</dbReference>
<feature type="compositionally biased region" description="Low complexity" evidence="2">
    <location>
        <begin position="153"/>
        <end position="169"/>
    </location>
</feature>
<dbReference type="PROSITE" id="PS01203">
    <property type="entry name" value="BTG_2"/>
    <property type="match status" value="1"/>
</dbReference>
<feature type="domain" description="Anti-proliferative protein" evidence="3">
    <location>
        <begin position="88"/>
        <end position="107"/>
    </location>
</feature>
<proteinExistence type="inferred from homology"/>
<dbReference type="InterPro" id="IPR033332">
    <property type="entry name" value="BTG"/>
</dbReference>
<dbReference type="SUPFAM" id="SSF52980">
    <property type="entry name" value="Restriction endonuclease-like"/>
    <property type="match status" value="1"/>
</dbReference>
<dbReference type="InterPro" id="IPR011335">
    <property type="entry name" value="Restrct_endonuc-II-like"/>
</dbReference>
<dbReference type="InterPro" id="IPR019080">
    <property type="entry name" value="YqaJ_viral_recombinase"/>
</dbReference>
<evidence type="ECO:0000256" key="1">
    <source>
        <dbReference type="ARBA" id="ARBA00007989"/>
    </source>
</evidence>
<comment type="similarity">
    <text evidence="1">Belongs to the BTG family.</text>
</comment>
<reference evidence="4" key="1">
    <citation type="submission" date="2020-10" db="EMBL/GenBank/DDBJ databases">
        <title>Chromosome-scale genome assembly of the Allis shad, Alosa alosa.</title>
        <authorList>
            <person name="Margot Z."/>
            <person name="Christophe K."/>
            <person name="Cabau C."/>
            <person name="Louis A."/>
            <person name="Berthelot C."/>
            <person name="Parey E."/>
            <person name="Roest Crollius H."/>
            <person name="Montfort J."/>
            <person name="Robinson-Rechavi M."/>
            <person name="Bucao C."/>
            <person name="Bouchez O."/>
            <person name="Gislard M."/>
            <person name="Lluch J."/>
            <person name="Milhes M."/>
            <person name="Lampietro C."/>
            <person name="Lopez Roques C."/>
            <person name="Donnadieu C."/>
            <person name="Braasch I."/>
            <person name="Desvignes T."/>
            <person name="Postlethwait J."/>
            <person name="Bobe J."/>
            <person name="Guiguen Y."/>
        </authorList>
    </citation>
    <scope>NUCLEOTIDE SEQUENCE</scope>
    <source>
        <strain evidence="4">M-15738</strain>
        <tissue evidence="4">Blood</tissue>
    </source>
</reference>
<dbReference type="FunFam" id="3.90.640.90:FF:000002">
    <property type="entry name" value="BTG anti-proliferation factor 4"/>
    <property type="match status" value="1"/>
</dbReference>
<dbReference type="Pfam" id="PF07742">
    <property type="entry name" value="BTG"/>
    <property type="match status" value="1"/>
</dbReference>
<dbReference type="SMART" id="SM00099">
    <property type="entry name" value="btg1"/>
    <property type="match status" value="1"/>
</dbReference>
<sequence>MKEEIAATVFFIARLAQKYGKLDRIARDKFAVSLTSVLFEKFKNHWYPSNPSKGQAFRCLRVNKLQVRDPDLEKACCQSDLDYDDLGLPSEMTVWVDPGEVSCRYGEKGSPFCVTQLEGQKCDGDFSRRINNAVERASSDYHSGTSSDEEGDSISNSSSISSINSSNSSCLSAPEQKTIPTVSNPNSVYQFSEFAPPPQSWNPYLKRKPYPGDGYQPHNSANGPFPQHKSFKSYRPSFAFSGPRVDKYHWVNLGADGGITSTTCECPRGAAKRSHGAALALFAYRNFSRTDAEYSWEAAKATKEQHSLKELYPRNDFNPLSQEPTEDDFQSLREALQGSSCAMAWLLEPESRGSSLALPEDLTALFVRSIISRPPNQGSQAIAEAMAVIDQQRDAVQATRVGQSTNSLWHSLREGRLTASNFGAVLPALLKGRNVAPSVIDRLMTQKSLDNVHAIQWGRMNEKEGIKAFEQATQLKVRESGLWLAPSGMLGASPDGLVGESSIIEVKCPYSARDQTIDEALNNRDFFLEKVDGMYALKSNHPYWHQVQGQSGALLLPAQIAISFGPDPHKSLYLLTI</sequence>
<dbReference type="GO" id="GO:0005634">
    <property type="term" value="C:nucleus"/>
    <property type="evidence" value="ECO:0007669"/>
    <property type="project" value="TreeGrafter"/>
</dbReference>
<dbReference type="SUPFAM" id="SSF160696">
    <property type="entry name" value="BTG domain-like"/>
    <property type="match status" value="1"/>
</dbReference>
<dbReference type="GO" id="GO:0005737">
    <property type="term" value="C:cytoplasm"/>
    <property type="evidence" value="ECO:0007669"/>
    <property type="project" value="TreeGrafter"/>
</dbReference>
<protein>
    <recommendedName>
        <fullName evidence="3">Anti-proliferative protein domain-containing protein</fullName>
    </recommendedName>
</protein>
<name>A0AAV6FSY2_9TELE</name>
<dbReference type="AlphaFoldDB" id="A0AAV6FSY2"/>
<gene>
    <name evidence="4" type="ORF">AALO_G00258630</name>
</gene>
<organism evidence="4 5">
    <name type="scientific">Alosa alosa</name>
    <name type="common">allis shad</name>
    <dbReference type="NCBI Taxonomy" id="278164"/>
    <lineage>
        <taxon>Eukaryota</taxon>
        <taxon>Metazoa</taxon>
        <taxon>Chordata</taxon>
        <taxon>Craniata</taxon>
        <taxon>Vertebrata</taxon>
        <taxon>Euteleostomi</taxon>
        <taxon>Actinopterygii</taxon>
        <taxon>Neopterygii</taxon>
        <taxon>Teleostei</taxon>
        <taxon>Clupei</taxon>
        <taxon>Clupeiformes</taxon>
        <taxon>Clupeoidei</taxon>
        <taxon>Clupeidae</taxon>
        <taxon>Alosa</taxon>
    </lineage>
</organism>
<evidence type="ECO:0000259" key="3">
    <source>
        <dbReference type="PROSITE" id="PS01203"/>
    </source>
</evidence>
<dbReference type="InterPro" id="IPR011604">
    <property type="entry name" value="PDDEXK-like_dom_sf"/>
</dbReference>
<dbReference type="PANTHER" id="PTHR22978">
    <property type="entry name" value="B-CELL TRANSLOCATION GENE"/>
    <property type="match status" value="1"/>
</dbReference>
<evidence type="ECO:0000313" key="5">
    <source>
        <dbReference type="Proteomes" id="UP000823561"/>
    </source>
</evidence>
<dbReference type="PRINTS" id="PR00310">
    <property type="entry name" value="ANTIPRLFBTG1"/>
</dbReference>
<keyword evidence="5" id="KW-1185">Reference proteome</keyword>
<dbReference type="Pfam" id="PF09588">
    <property type="entry name" value="YqaJ"/>
    <property type="match status" value="1"/>
</dbReference>
<dbReference type="Gene3D" id="3.90.320.10">
    <property type="match status" value="1"/>
</dbReference>
<feature type="region of interest" description="Disordered" evidence="2">
    <location>
        <begin position="137"/>
        <end position="177"/>
    </location>
</feature>
<comment type="caution">
    <text evidence="4">The sequence shown here is derived from an EMBL/GenBank/DDBJ whole genome shotgun (WGS) entry which is preliminary data.</text>
</comment>
<dbReference type="CDD" id="cd22343">
    <property type="entry name" value="PDDEXK_lambda_exonuclease-like"/>
    <property type="match status" value="1"/>
</dbReference>
<dbReference type="InterPro" id="IPR002087">
    <property type="entry name" value="Anti_prolifrtn"/>
</dbReference>